<feature type="non-terminal residue" evidence="3">
    <location>
        <position position="124"/>
    </location>
</feature>
<feature type="non-terminal residue" evidence="3">
    <location>
        <position position="1"/>
    </location>
</feature>
<keyword evidence="2" id="KW-0732">Signal</keyword>
<evidence type="ECO:0008006" key="5">
    <source>
        <dbReference type="Google" id="ProtNLM"/>
    </source>
</evidence>
<evidence type="ECO:0000313" key="3">
    <source>
        <dbReference type="EMBL" id="GMT03673.1"/>
    </source>
</evidence>
<comment type="caution">
    <text evidence="3">The sequence shown here is derived from an EMBL/GenBank/DDBJ whole genome shotgun (WGS) entry which is preliminary data.</text>
</comment>
<evidence type="ECO:0000313" key="4">
    <source>
        <dbReference type="Proteomes" id="UP001432027"/>
    </source>
</evidence>
<evidence type="ECO:0000256" key="2">
    <source>
        <dbReference type="SAM" id="SignalP"/>
    </source>
</evidence>
<keyword evidence="4" id="KW-1185">Reference proteome</keyword>
<feature type="signal peptide" evidence="2">
    <location>
        <begin position="1"/>
        <end position="25"/>
    </location>
</feature>
<reference evidence="3" key="1">
    <citation type="submission" date="2023-10" db="EMBL/GenBank/DDBJ databases">
        <title>Genome assembly of Pristionchus species.</title>
        <authorList>
            <person name="Yoshida K."/>
            <person name="Sommer R.J."/>
        </authorList>
    </citation>
    <scope>NUCLEOTIDE SEQUENCE</scope>
    <source>
        <strain evidence="3">RS0144</strain>
    </source>
</reference>
<dbReference type="Proteomes" id="UP001432027">
    <property type="component" value="Unassembled WGS sequence"/>
</dbReference>
<dbReference type="EMBL" id="BTSX01000006">
    <property type="protein sequence ID" value="GMT03673.1"/>
    <property type="molecule type" value="Genomic_DNA"/>
</dbReference>
<sequence length="124" mass="13376">IECLLLLTILPHLLVISIIIKTCHHLMEEGVRTRSLLSSDLSLFLQLEQSIHSSLPLIRVPRHLLPRRLPHCSCVIGQVCPPGKPGHPGVPGRDGPTGLKGADGEQGEGGHLPLSLTVTIRGCR</sequence>
<gene>
    <name evidence="3" type="ORF">PENTCL1PPCAC_25847</name>
</gene>
<accession>A0AAV5UB69</accession>
<organism evidence="3 4">
    <name type="scientific">Pristionchus entomophagus</name>
    <dbReference type="NCBI Taxonomy" id="358040"/>
    <lineage>
        <taxon>Eukaryota</taxon>
        <taxon>Metazoa</taxon>
        <taxon>Ecdysozoa</taxon>
        <taxon>Nematoda</taxon>
        <taxon>Chromadorea</taxon>
        <taxon>Rhabditida</taxon>
        <taxon>Rhabditina</taxon>
        <taxon>Diplogasteromorpha</taxon>
        <taxon>Diplogasteroidea</taxon>
        <taxon>Neodiplogasteridae</taxon>
        <taxon>Pristionchus</taxon>
    </lineage>
</organism>
<protein>
    <recommendedName>
        <fullName evidence="5">Collagen</fullName>
    </recommendedName>
</protein>
<evidence type="ECO:0000256" key="1">
    <source>
        <dbReference type="SAM" id="MobiDB-lite"/>
    </source>
</evidence>
<feature type="region of interest" description="Disordered" evidence="1">
    <location>
        <begin position="83"/>
        <end position="112"/>
    </location>
</feature>
<name>A0AAV5UB69_9BILA</name>
<feature type="chain" id="PRO_5043831669" description="Collagen" evidence="2">
    <location>
        <begin position="26"/>
        <end position="124"/>
    </location>
</feature>
<proteinExistence type="predicted"/>
<dbReference type="AlphaFoldDB" id="A0AAV5UB69"/>